<dbReference type="Gene3D" id="3.30.950.30">
    <property type="entry name" value="Schlafen, AAA domain"/>
    <property type="match status" value="1"/>
</dbReference>
<gene>
    <name evidence="3" type="ORF">THIAE_05875</name>
</gene>
<dbReference type="InterPro" id="IPR038475">
    <property type="entry name" value="RecG_C_sf"/>
</dbReference>
<dbReference type="InterPro" id="IPR038461">
    <property type="entry name" value="Schlafen_AlbA_2_dom_sf"/>
</dbReference>
<sequence>MTESHRTEFKRQLTDTLEKEVVAFLNAKQGGEIYIGVDDVTQQPIALADLDDLQLKIKDRIKHNVAPSALGLFDVFVTDWQGEPVNDRFEITSTGSLPEGMNEDDFFSGISHPQNKVLMRVFRDLDMVEHLGSGVPRILQFYPKTSYVFLSNFTRVVFPYAEGFTTTPQATPQATDQATDSREKFLMFCKTPRSVQEMMAFMDLKHRKSFRDVWLKPLVEAGLLTMTLPDKPSSPKQKYQTTQTTVNE</sequence>
<reference evidence="3 4" key="1">
    <citation type="submission" date="2013-12" db="EMBL/GenBank/DDBJ databases">
        <authorList>
            <consortium name="DOE Joint Genome Institute"/>
            <person name="Kappler U."/>
            <person name="Huntemann M."/>
            <person name="Han J."/>
            <person name="Chen A."/>
            <person name="Kyrpides N."/>
            <person name="Mavromatis K."/>
            <person name="Markowitz V."/>
            <person name="Palaniappan K."/>
            <person name="Ivanova N."/>
            <person name="Schaumberg A."/>
            <person name="Pati A."/>
            <person name="Liolios K."/>
            <person name="Nordberg H.P."/>
            <person name="Cantor M.N."/>
            <person name="Hua S.X."/>
            <person name="Woyke T."/>
        </authorList>
    </citation>
    <scope>NUCLEOTIDE SEQUENCE [LARGE SCALE GENOMIC DNA]</scope>
    <source>
        <strain evidence="4">AL2</strain>
    </source>
</reference>
<dbReference type="Proteomes" id="UP000005380">
    <property type="component" value="Chromosome"/>
</dbReference>
<organism evidence="3 4">
    <name type="scientific">Thiomicrospira aerophila AL3</name>
    <dbReference type="NCBI Taxonomy" id="717772"/>
    <lineage>
        <taxon>Bacteria</taxon>
        <taxon>Pseudomonadati</taxon>
        <taxon>Pseudomonadota</taxon>
        <taxon>Gammaproteobacteria</taxon>
        <taxon>Thiotrichales</taxon>
        <taxon>Piscirickettsiaceae</taxon>
        <taxon>Thiomicrospira</taxon>
    </lineage>
</organism>
<dbReference type="OrthoDB" id="9807853at2"/>
<dbReference type="STRING" id="717772.THIAE_05875"/>
<dbReference type="Pfam" id="PF04326">
    <property type="entry name" value="SLFN_AlbA_2"/>
    <property type="match status" value="1"/>
</dbReference>
<dbReference type="Pfam" id="PF13749">
    <property type="entry name" value="HATPase_c_4"/>
    <property type="match status" value="1"/>
</dbReference>
<proteinExistence type="predicted"/>
<dbReference type="PANTHER" id="PTHR30595">
    <property type="entry name" value="GLPR-RELATED TRANSCRIPTIONAL REPRESSOR"/>
    <property type="match status" value="1"/>
</dbReference>
<dbReference type="Gene3D" id="3.30.565.60">
    <property type="match status" value="1"/>
</dbReference>
<dbReference type="HOGENOM" id="CLU_1119745_0_0_6"/>
<dbReference type="PANTHER" id="PTHR30595:SF6">
    <property type="entry name" value="SCHLAFEN ALBA-2 DOMAIN-CONTAINING PROTEIN"/>
    <property type="match status" value="1"/>
</dbReference>
<keyword evidence="4" id="KW-1185">Reference proteome</keyword>
<dbReference type="eggNOG" id="COG2865">
    <property type="taxonomic scope" value="Bacteria"/>
</dbReference>
<dbReference type="InParanoid" id="W0DZJ2"/>
<dbReference type="AlphaFoldDB" id="W0DZJ2"/>
<dbReference type="InterPro" id="IPR049514">
    <property type="entry name" value="Fic-like_C"/>
</dbReference>
<evidence type="ECO:0000259" key="2">
    <source>
        <dbReference type="Pfam" id="PF21247"/>
    </source>
</evidence>
<dbReference type="InterPro" id="IPR007421">
    <property type="entry name" value="Schlafen_AlbA_2_dom"/>
</dbReference>
<feature type="domain" description="Schlafen AlbA-2" evidence="1">
    <location>
        <begin position="3"/>
        <end position="71"/>
    </location>
</feature>
<evidence type="ECO:0000313" key="4">
    <source>
        <dbReference type="Proteomes" id="UP000005380"/>
    </source>
</evidence>
<protein>
    <recommendedName>
        <fullName evidence="5">Transcriptional regulator</fullName>
    </recommendedName>
</protein>
<dbReference type="KEGG" id="tao:THIAE_05875"/>
<feature type="domain" description="Filamentation induced by cAMP protein Fic-like C-terminal" evidence="2">
    <location>
        <begin position="192"/>
        <end position="242"/>
    </location>
</feature>
<name>W0DZJ2_9GAMM</name>
<dbReference type="RefSeq" id="WP_006460459.1">
    <property type="nucleotide sequence ID" value="NZ_CP007030.1"/>
</dbReference>
<dbReference type="EMBL" id="CP007030">
    <property type="protein sequence ID" value="AHF02266.1"/>
    <property type="molecule type" value="Genomic_DNA"/>
</dbReference>
<evidence type="ECO:0008006" key="5">
    <source>
        <dbReference type="Google" id="ProtNLM"/>
    </source>
</evidence>
<evidence type="ECO:0000313" key="3">
    <source>
        <dbReference type="EMBL" id="AHF02266.1"/>
    </source>
</evidence>
<accession>W0DZJ2</accession>
<dbReference type="Pfam" id="PF21247">
    <property type="entry name" value="Fic-like_C"/>
    <property type="match status" value="1"/>
</dbReference>
<evidence type="ECO:0000259" key="1">
    <source>
        <dbReference type="Pfam" id="PF04326"/>
    </source>
</evidence>